<accession>A0A645FA79</accession>
<protein>
    <recommendedName>
        <fullName evidence="1">Secretion system C-terminal sorting domain-containing protein</fullName>
    </recommendedName>
</protein>
<proteinExistence type="predicted"/>
<evidence type="ECO:0000313" key="2">
    <source>
        <dbReference type="EMBL" id="MPN10516.1"/>
    </source>
</evidence>
<dbReference type="Pfam" id="PF18962">
    <property type="entry name" value="Por_Secre_tail"/>
    <property type="match status" value="1"/>
</dbReference>
<organism evidence="2">
    <name type="scientific">bioreactor metagenome</name>
    <dbReference type="NCBI Taxonomy" id="1076179"/>
    <lineage>
        <taxon>unclassified sequences</taxon>
        <taxon>metagenomes</taxon>
        <taxon>ecological metagenomes</taxon>
    </lineage>
</organism>
<comment type="caution">
    <text evidence="2">The sequence shown here is derived from an EMBL/GenBank/DDBJ whole genome shotgun (WGS) entry which is preliminary data.</text>
</comment>
<gene>
    <name evidence="2" type="ORF">SDC9_157811</name>
</gene>
<reference evidence="2" key="1">
    <citation type="submission" date="2019-08" db="EMBL/GenBank/DDBJ databases">
        <authorList>
            <person name="Kucharzyk K."/>
            <person name="Murdoch R.W."/>
            <person name="Higgins S."/>
            <person name="Loffler F."/>
        </authorList>
    </citation>
    <scope>NUCLEOTIDE SEQUENCE</scope>
</reference>
<dbReference type="InterPro" id="IPR026444">
    <property type="entry name" value="Secre_tail"/>
</dbReference>
<feature type="domain" description="Secretion system C-terminal sorting" evidence="1">
    <location>
        <begin position="118"/>
        <end position="187"/>
    </location>
</feature>
<dbReference type="EMBL" id="VSSQ01056673">
    <property type="protein sequence ID" value="MPN10516.1"/>
    <property type="molecule type" value="Genomic_DNA"/>
</dbReference>
<evidence type="ECO:0000259" key="1">
    <source>
        <dbReference type="Pfam" id="PF18962"/>
    </source>
</evidence>
<sequence>MQPLKDLQIEIAGNEMSYDPQLCWNNKDDHSFTTISQIYISGEDVGRYIEWDISSWIKSQLQQGKLTATFRLRILNSSDALCKLYATEAPGDVKPGMLAVNSTLINGVVTSTDEEIKLYPNPAKDYVILETPSPCKRLEIWSVDGRLIHSTNVNPEEKVKIAVSSLSNGIYFIRALYETHQSSYKFIKTN</sequence>
<dbReference type="AlphaFoldDB" id="A0A645FA79"/>
<dbReference type="NCBIfam" id="TIGR04183">
    <property type="entry name" value="Por_Secre_tail"/>
    <property type="match status" value="1"/>
</dbReference>
<name>A0A645FA79_9ZZZZ</name>